<evidence type="ECO:0000256" key="10">
    <source>
        <dbReference type="SAM" id="SignalP"/>
    </source>
</evidence>
<dbReference type="PANTHER" id="PTHR43109:SF2">
    <property type="entry name" value="NUCLEOSIDE DIPHOSPHATE KINASE 7"/>
    <property type="match status" value="1"/>
</dbReference>
<evidence type="ECO:0000256" key="8">
    <source>
        <dbReference type="RuleBase" id="RU004011"/>
    </source>
</evidence>
<feature type="active site" description="Pros-phosphohistidine intermediate" evidence="7">
    <location>
        <position position="378"/>
    </location>
</feature>
<keyword evidence="6 9" id="KW-0067">ATP-binding</keyword>
<dbReference type="GO" id="GO:0005879">
    <property type="term" value="C:axonemal microtubule"/>
    <property type="evidence" value="ECO:0007669"/>
    <property type="project" value="TreeGrafter"/>
</dbReference>
<evidence type="ECO:0000256" key="3">
    <source>
        <dbReference type="ARBA" id="ARBA00023212"/>
    </source>
</evidence>
<feature type="domain" description="DM10" evidence="11">
    <location>
        <begin position="24"/>
        <end position="112"/>
    </location>
</feature>
<dbReference type="SMART" id="SM00562">
    <property type="entry name" value="NDK"/>
    <property type="match status" value="2"/>
</dbReference>
<feature type="binding site" evidence="7">
    <location>
        <position position="200"/>
    </location>
    <ligand>
        <name>ATP</name>
        <dbReference type="ChEBI" id="CHEBI:30616"/>
    </ligand>
</feature>
<dbReference type="GO" id="GO:0006228">
    <property type="term" value="P:UTP biosynthetic process"/>
    <property type="evidence" value="ECO:0007669"/>
    <property type="project" value="InterPro"/>
</dbReference>
<evidence type="ECO:0000256" key="4">
    <source>
        <dbReference type="ARBA" id="ARBA00023273"/>
    </source>
</evidence>
<feature type="binding site" evidence="7">
    <location>
        <position position="120"/>
    </location>
    <ligand>
        <name>ATP</name>
        <dbReference type="ChEBI" id="CHEBI:30616"/>
    </ligand>
</feature>
<name>A0AAD7ZEG6_DIPPU</name>
<feature type="binding site" evidence="7">
    <location>
        <position position="194"/>
    </location>
    <ligand>
        <name>ATP</name>
        <dbReference type="ChEBI" id="CHEBI:30616"/>
    </ligand>
</feature>
<keyword evidence="13" id="KW-1185">Reference proteome</keyword>
<dbReference type="FunFam" id="3.30.70.141:FF:000004">
    <property type="entry name" value="Nucleoside diphosphate kinase 7"/>
    <property type="match status" value="1"/>
</dbReference>
<keyword evidence="4" id="KW-0966">Cell projection</keyword>
<dbReference type="GO" id="GO:0005813">
    <property type="term" value="C:centrosome"/>
    <property type="evidence" value="ECO:0007669"/>
    <property type="project" value="TreeGrafter"/>
</dbReference>
<evidence type="ECO:0000256" key="5">
    <source>
        <dbReference type="PIRSR" id="PIRSR036503-50"/>
    </source>
</evidence>
<dbReference type="Proteomes" id="UP001233999">
    <property type="component" value="Unassembled WGS sequence"/>
</dbReference>
<dbReference type="Gene3D" id="2.30.29.170">
    <property type="match status" value="1"/>
</dbReference>
<comment type="caution">
    <text evidence="12">The sequence shown here is derived from an EMBL/GenBank/DDBJ whole genome shotgun (WGS) entry which is preliminary data.</text>
</comment>
<dbReference type="GO" id="GO:0005524">
    <property type="term" value="F:ATP binding"/>
    <property type="evidence" value="ECO:0007669"/>
    <property type="project" value="UniProtKB-KW"/>
</dbReference>
<dbReference type="SUPFAM" id="SSF54919">
    <property type="entry name" value="Nucleoside diphosphate kinase, NDK"/>
    <property type="match status" value="2"/>
</dbReference>
<keyword evidence="6 9" id="KW-0547">Nucleotide-binding</keyword>
<reference evidence="12" key="2">
    <citation type="submission" date="2023-05" db="EMBL/GenBank/DDBJ databases">
        <authorList>
            <person name="Fouks B."/>
        </authorList>
    </citation>
    <scope>NUCLEOTIDE SEQUENCE</scope>
    <source>
        <strain evidence="12">Stay&amp;Tobe</strain>
        <tissue evidence="12">Testes</tissue>
    </source>
</reference>
<dbReference type="PANTHER" id="PTHR43109">
    <property type="entry name" value="NUCLEOSIDE DIPHOSPHATE KINASE 7"/>
    <property type="match status" value="1"/>
</dbReference>
<feature type="chain" id="PRO_5042033631" description="Nucleoside diphosphate kinase" evidence="10">
    <location>
        <begin position="24"/>
        <end position="398"/>
    </location>
</feature>
<comment type="similarity">
    <text evidence="7 8">Belongs to the NDK family.</text>
</comment>
<evidence type="ECO:0000256" key="7">
    <source>
        <dbReference type="PROSITE-ProRule" id="PRU00706"/>
    </source>
</evidence>
<evidence type="ECO:0000256" key="2">
    <source>
        <dbReference type="ARBA" id="ARBA00022490"/>
    </source>
</evidence>
<dbReference type="InterPro" id="IPR006602">
    <property type="entry name" value="DM10_dom"/>
</dbReference>
<comment type="catalytic activity">
    <reaction evidence="9">
        <text>a 2'-deoxyribonucleoside 5'-diphosphate + ATP = a 2'-deoxyribonucleoside 5'-triphosphate + ADP</text>
        <dbReference type="Rhea" id="RHEA:44640"/>
        <dbReference type="ChEBI" id="CHEBI:30616"/>
        <dbReference type="ChEBI" id="CHEBI:61560"/>
        <dbReference type="ChEBI" id="CHEBI:73316"/>
        <dbReference type="ChEBI" id="CHEBI:456216"/>
        <dbReference type="EC" id="2.7.4.6"/>
    </reaction>
</comment>
<keyword evidence="3" id="KW-0206">Cytoskeleton</keyword>
<organism evidence="12 13">
    <name type="scientific">Diploptera punctata</name>
    <name type="common">Pacific beetle cockroach</name>
    <dbReference type="NCBI Taxonomy" id="6984"/>
    <lineage>
        <taxon>Eukaryota</taxon>
        <taxon>Metazoa</taxon>
        <taxon>Ecdysozoa</taxon>
        <taxon>Arthropoda</taxon>
        <taxon>Hexapoda</taxon>
        <taxon>Insecta</taxon>
        <taxon>Pterygota</taxon>
        <taxon>Neoptera</taxon>
        <taxon>Polyneoptera</taxon>
        <taxon>Dictyoptera</taxon>
        <taxon>Blattodea</taxon>
        <taxon>Blaberoidea</taxon>
        <taxon>Blaberidae</taxon>
        <taxon>Diplopterinae</taxon>
        <taxon>Diploptera</taxon>
    </lineage>
</organism>
<dbReference type="PROSITE" id="PS51336">
    <property type="entry name" value="DM10"/>
    <property type="match status" value="1"/>
</dbReference>
<dbReference type="Pfam" id="PF00334">
    <property type="entry name" value="NDK"/>
    <property type="match status" value="2"/>
</dbReference>
<feature type="active site" description="Pros-phosphohistidine intermediate" evidence="5">
    <location>
        <position position="227"/>
    </location>
</feature>
<gene>
    <name evidence="12" type="ORF">L9F63_005005</name>
</gene>
<dbReference type="PROSITE" id="PS51374">
    <property type="entry name" value="NDPK_LIKE"/>
    <property type="match status" value="1"/>
</dbReference>
<dbReference type="CDD" id="cd04412">
    <property type="entry name" value="NDPk7B"/>
    <property type="match status" value="1"/>
</dbReference>
<dbReference type="InterPro" id="IPR011410">
    <property type="entry name" value="NDPK7"/>
</dbReference>
<feature type="signal peptide" evidence="10">
    <location>
        <begin position="1"/>
        <end position="23"/>
    </location>
</feature>
<keyword evidence="9" id="KW-0418">Kinase</keyword>
<evidence type="ECO:0000256" key="6">
    <source>
        <dbReference type="PIRSR" id="PIRSR036503-51"/>
    </source>
</evidence>
<evidence type="ECO:0000313" key="13">
    <source>
        <dbReference type="Proteomes" id="UP001233999"/>
    </source>
</evidence>
<feature type="binding site" evidence="7">
    <location>
        <position position="375"/>
    </location>
    <ligand>
        <name>ATP</name>
        <dbReference type="ChEBI" id="CHEBI:30616"/>
    </ligand>
</feature>
<keyword evidence="2" id="KW-0963">Cytoplasm</keyword>
<keyword evidence="9" id="KW-0808">Transferase</keyword>
<evidence type="ECO:0000256" key="9">
    <source>
        <dbReference type="RuleBase" id="RU004013"/>
    </source>
</evidence>
<dbReference type="Pfam" id="PF25364">
    <property type="entry name" value="PH_NDK7_N"/>
    <property type="match status" value="1"/>
</dbReference>
<sequence length="398" mass="45481">MSSHKQYLFVVICVSILLYQTDVENSRYSFNVEWHDVEATVIRPFILFFYNVDGTVELYDTKNHKMFLRRVKCDTVTVDDLYIGATVTVFSRQMKLIEFGDEFTRLHLGVMKQRTYAMIKPEVVEKMGEIFKIIISNGFKIAKLKMAQLTKEHARELYAEHEGKPFLPFLLEYITSGPVIAMELIADNGIKKWRELMGPTDCEVARKDAPGSIRARFGKDKSFNAVHGSDSMESELNIFFPENRIDQYKSPRSTATFKNCTCCIIKPHAIQEELVNILYNDDSDNGFKITAIQLFYMEHANAEEFYEVYKGVVAEYSGMVGQLISGASVAMEVTGTDPETPVNFRNLVGPADPDIARKLRPNTLRAKYGKTKIQNAIHCTDLPEDGLLEVEYFFKLLE</sequence>
<accession>A0AAD7ZEG6</accession>
<dbReference type="GO" id="GO:0006241">
    <property type="term" value="P:CTP biosynthetic process"/>
    <property type="evidence" value="ECO:0007669"/>
    <property type="project" value="InterPro"/>
</dbReference>
<dbReference type="InterPro" id="IPR001564">
    <property type="entry name" value="Nucleoside_diP_kinase"/>
</dbReference>
<evidence type="ECO:0000259" key="11">
    <source>
        <dbReference type="PROSITE" id="PS51336"/>
    </source>
</evidence>
<evidence type="ECO:0000313" key="12">
    <source>
        <dbReference type="EMBL" id="KAJ9578797.1"/>
    </source>
</evidence>
<dbReference type="InterPro" id="IPR057579">
    <property type="entry name" value="DM10_NDK7"/>
</dbReference>
<dbReference type="PIRSF" id="PIRSF036503">
    <property type="entry name" value="NDK7"/>
    <property type="match status" value="1"/>
</dbReference>
<dbReference type="InterPro" id="IPR023005">
    <property type="entry name" value="Nucleoside_diP_kinase_AS"/>
</dbReference>
<protein>
    <recommendedName>
        <fullName evidence="9">Nucleoside diphosphate kinase</fullName>
        <ecNumber evidence="9">2.7.4.6</ecNumber>
    </recommendedName>
</protein>
<dbReference type="InterPro" id="IPR037993">
    <property type="entry name" value="NDPk7B"/>
</dbReference>
<dbReference type="PRINTS" id="PR01243">
    <property type="entry name" value="NUCDPKINASE"/>
</dbReference>
<dbReference type="GO" id="GO:0006183">
    <property type="term" value="P:GTP biosynthetic process"/>
    <property type="evidence" value="ECO:0007669"/>
    <property type="project" value="InterPro"/>
</dbReference>
<comment type="subcellular location">
    <subcellularLocation>
        <location evidence="1">Cytoplasm</location>
        <location evidence="1">Cytoskeleton</location>
        <location evidence="1">Cilium axoneme</location>
    </subcellularLocation>
</comment>
<evidence type="ECO:0000256" key="1">
    <source>
        <dbReference type="ARBA" id="ARBA00004430"/>
    </source>
</evidence>
<dbReference type="GO" id="GO:0004550">
    <property type="term" value="F:nucleoside diphosphate kinase activity"/>
    <property type="evidence" value="ECO:0007669"/>
    <property type="project" value="UniProtKB-EC"/>
</dbReference>
<feature type="binding site" evidence="7">
    <location>
        <position position="166"/>
    </location>
    <ligand>
        <name>ATP</name>
        <dbReference type="ChEBI" id="CHEBI:30616"/>
    </ligand>
</feature>
<dbReference type="Gene3D" id="3.30.70.141">
    <property type="entry name" value="Nucleoside diphosphate kinase-like domain"/>
    <property type="match status" value="2"/>
</dbReference>
<dbReference type="EMBL" id="JASPKZ010008860">
    <property type="protein sequence ID" value="KAJ9578797.1"/>
    <property type="molecule type" value="Genomic_DNA"/>
</dbReference>
<feature type="binding site" evidence="7">
    <location>
        <position position="365"/>
    </location>
    <ligand>
        <name>ATP</name>
        <dbReference type="ChEBI" id="CHEBI:30616"/>
    </ligand>
</feature>
<dbReference type="AlphaFoldDB" id="A0AAD7ZEG6"/>
<dbReference type="SMART" id="SM00676">
    <property type="entry name" value="DM10"/>
    <property type="match status" value="1"/>
</dbReference>
<keyword evidence="10" id="KW-0732">Signal</keyword>
<dbReference type="InterPro" id="IPR034907">
    <property type="entry name" value="NDK-like_dom"/>
</dbReference>
<dbReference type="InterPro" id="IPR036850">
    <property type="entry name" value="NDK-like_dom_sf"/>
</dbReference>
<dbReference type="EC" id="2.7.4.6" evidence="9"/>
<dbReference type="PROSITE" id="PS00469">
    <property type="entry name" value="NDPK"/>
    <property type="match status" value="1"/>
</dbReference>
<reference evidence="12" key="1">
    <citation type="journal article" date="2023" name="IScience">
        <title>Live-bearing cockroach genome reveals convergent evolutionary mechanisms linked to viviparity in insects and beyond.</title>
        <authorList>
            <person name="Fouks B."/>
            <person name="Harrison M.C."/>
            <person name="Mikhailova A.A."/>
            <person name="Marchal E."/>
            <person name="English S."/>
            <person name="Carruthers M."/>
            <person name="Jennings E.C."/>
            <person name="Chiamaka E.L."/>
            <person name="Frigard R.A."/>
            <person name="Pippel M."/>
            <person name="Attardo G.M."/>
            <person name="Benoit J.B."/>
            <person name="Bornberg-Bauer E."/>
            <person name="Tobe S.S."/>
        </authorList>
    </citation>
    <scope>NUCLEOTIDE SEQUENCE</scope>
    <source>
        <strain evidence="12">Stay&amp;Tobe</strain>
    </source>
</reference>
<proteinExistence type="inferred from homology"/>